<geneLocation type="plasmid" evidence="4">
    <name>Tros</name>
</geneLocation>
<feature type="transmembrane region" description="Helical" evidence="2">
    <location>
        <begin position="250"/>
        <end position="270"/>
    </location>
</feature>
<evidence type="ECO:0000313" key="4">
    <source>
        <dbReference type="Proteomes" id="UP000000447"/>
    </source>
</evidence>
<organism evidence="3 4">
    <name type="scientific">Thermomicrobium roseum (strain ATCC 27502 / DSM 5159 / P-2)</name>
    <dbReference type="NCBI Taxonomy" id="309801"/>
    <lineage>
        <taxon>Bacteria</taxon>
        <taxon>Pseudomonadati</taxon>
        <taxon>Thermomicrobiota</taxon>
        <taxon>Thermomicrobia</taxon>
        <taxon>Thermomicrobiales</taxon>
        <taxon>Thermomicrobiaceae</taxon>
        <taxon>Thermomicrobium</taxon>
    </lineage>
</organism>
<feature type="transmembrane region" description="Helical" evidence="2">
    <location>
        <begin position="160"/>
        <end position="177"/>
    </location>
</feature>
<dbReference type="eggNOG" id="COG2259">
    <property type="taxonomic scope" value="Bacteria"/>
</dbReference>
<feature type="transmembrane region" description="Helical" evidence="2">
    <location>
        <begin position="314"/>
        <end position="335"/>
    </location>
</feature>
<gene>
    <name evidence="3" type="ordered locus">trd_A0487</name>
</gene>
<evidence type="ECO:0000256" key="2">
    <source>
        <dbReference type="SAM" id="Phobius"/>
    </source>
</evidence>
<dbReference type="AlphaFoldDB" id="B9L3X3"/>
<feature type="transmembrane region" description="Helical" evidence="2">
    <location>
        <begin position="282"/>
        <end position="302"/>
    </location>
</feature>
<accession>B9L3X3</accession>
<keyword evidence="2" id="KW-1133">Transmembrane helix</keyword>
<feature type="region of interest" description="Disordered" evidence="1">
    <location>
        <begin position="356"/>
        <end position="398"/>
    </location>
</feature>
<keyword evidence="4" id="KW-1185">Reference proteome</keyword>
<dbReference type="KEGG" id="tro:trd_A0487"/>
<feature type="transmembrane region" description="Helical" evidence="2">
    <location>
        <begin position="219"/>
        <end position="238"/>
    </location>
</feature>
<feature type="transmembrane region" description="Helical" evidence="2">
    <location>
        <begin position="99"/>
        <end position="117"/>
    </location>
</feature>
<keyword evidence="2" id="KW-0812">Transmembrane</keyword>
<evidence type="ECO:0008006" key="5">
    <source>
        <dbReference type="Google" id="ProtNLM"/>
    </source>
</evidence>
<feature type="transmembrane region" description="Helical" evidence="2">
    <location>
        <begin position="60"/>
        <end position="78"/>
    </location>
</feature>
<proteinExistence type="predicted"/>
<feature type="transmembrane region" description="Helical" evidence="2">
    <location>
        <begin position="132"/>
        <end position="153"/>
    </location>
</feature>
<dbReference type="HOGENOM" id="CLU_692490_0_0_0"/>
<feature type="compositionally biased region" description="Low complexity" evidence="1">
    <location>
        <begin position="380"/>
        <end position="398"/>
    </location>
</feature>
<keyword evidence="2" id="KW-0472">Membrane</keyword>
<dbReference type="EMBL" id="CP001276">
    <property type="protein sequence ID" value="ACM07009.1"/>
    <property type="molecule type" value="Genomic_DNA"/>
</dbReference>
<feature type="transmembrane region" description="Helical" evidence="2">
    <location>
        <begin position="183"/>
        <end position="207"/>
    </location>
</feature>
<evidence type="ECO:0000256" key="1">
    <source>
        <dbReference type="SAM" id="MobiDB-lite"/>
    </source>
</evidence>
<keyword evidence="3" id="KW-0614">Plasmid</keyword>
<evidence type="ECO:0000313" key="3">
    <source>
        <dbReference type="EMBL" id="ACM07009.1"/>
    </source>
</evidence>
<sequence length="398" mass="43864">MAMDRLHWPRRQAPHTRWLLLLGCALVALGPAPASAHVRWFVPEGLQLRSPQWELFWRWPTLAVIGLSAFLWAGLRLLQRALGTPHWPNPPLLASMEPCATRVLALHAGISLVWFAYQRELFVPSLELPNSLLGWALLVATVIVAFTFITALFDRAGAALLLLVYLAAFAVFPPVAVLEQLHYLGIALVLLVLGQTVPPLGVAKYLVRFTRYERHAVTALRLLTGLALVIVAFSEKLLNPELSSAFLRQYPHFNVLHSLFGWTWVSDRFFGDLAGVVEATIGILLITGVLTRVVILAMWVPFNLTVPLLPPVELLGHLPIFGIMYLLLLYGSGVAPQTAFRWLQPALTGELAAAQRRLAGEEEPSSGEPVPAQAASTPNSGSRRPSSARTSARCLQYR</sequence>
<dbReference type="Proteomes" id="UP000000447">
    <property type="component" value="Plasmid unnamed"/>
</dbReference>
<reference evidence="3 4" key="1">
    <citation type="journal article" date="2009" name="PLoS ONE">
        <title>Complete genome sequence of the aerobic CO-oxidizing thermophile Thermomicrobium roseum.</title>
        <authorList>
            <person name="Wu D."/>
            <person name="Raymond J."/>
            <person name="Wu M."/>
            <person name="Chatterji S."/>
            <person name="Ren Q."/>
            <person name="Graham J.E."/>
            <person name="Bryant D.A."/>
            <person name="Robb F."/>
            <person name="Colman A."/>
            <person name="Tallon L.J."/>
            <person name="Badger J.H."/>
            <person name="Madupu R."/>
            <person name="Ward N.L."/>
            <person name="Eisen J.A."/>
        </authorList>
    </citation>
    <scope>NUCLEOTIDE SEQUENCE [LARGE SCALE GENOMIC DNA]</scope>
    <source>
        <strain evidence="4">ATCC 27502 / DSM 5159 / P-2</strain>
        <plasmid evidence="3">unnamed</plasmid>
    </source>
</reference>
<protein>
    <recommendedName>
        <fullName evidence="5">DoxX family membrane protein</fullName>
    </recommendedName>
</protein>
<name>B9L3X3_THERP</name>